<dbReference type="AlphaFoldDB" id="A0A1X7U9Q0"/>
<name>A0A1X7U9Q0_AMPQE</name>
<dbReference type="EnsemblMetazoa" id="Aqu2.1.24209_001">
    <property type="protein sequence ID" value="Aqu2.1.24209_001"/>
    <property type="gene ID" value="Aqu2.1.24209"/>
</dbReference>
<organism evidence="1">
    <name type="scientific">Amphimedon queenslandica</name>
    <name type="common">Sponge</name>
    <dbReference type="NCBI Taxonomy" id="400682"/>
    <lineage>
        <taxon>Eukaryota</taxon>
        <taxon>Metazoa</taxon>
        <taxon>Porifera</taxon>
        <taxon>Demospongiae</taxon>
        <taxon>Heteroscleromorpha</taxon>
        <taxon>Haplosclerida</taxon>
        <taxon>Niphatidae</taxon>
        <taxon>Amphimedon</taxon>
    </lineage>
</organism>
<proteinExistence type="predicted"/>
<evidence type="ECO:0000313" key="1">
    <source>
        <dbReference type="EnsemblMetazoa" id="Aqu2.1.24209_001"/>
    </source>
</evidence>
<reference evidence="1" key="1">
    <citation type="submission" date="2017-05" db="UniProtKB">
        <authorList>
            <consortium name="EnsemblMetazoa"/>
        </authorList>
    </citation>
    <scope>IDENTIFICATION</scope>
</reference>
<sequence>MARQLGMYVPRKDSAACSVNLQSGSIHCIVTAKRYSRDLPQGGLEIPCILGFTGDVDKTHKVEKILKKIYSEADDEVVAKEEEEILVKN</sequence>
<protein>
    <submittedName>
        <fullName evidence="1">Uncharacterized protein</fullName>
    </submittedName>
</protein>
<accession>A0A1X7U9Q0</accession>
<dbReference type="InParanoid" id="A0A1X7U9Q0"/>